<reference evidence="4 5" key="1">
    <citation type="submission" date="2016-10" db="EMBL/GenBank/DDBJ databases">
        <authorList>
            <person name="de Groot N.N."/>
        </authorList>
    </citation>
    <scope>NUCLEOTIDE SEQUENCE [LARGE SCALE GENOMIC DNA]</scope>
    <source>
        <strain evidence="4 5">DSM 22024</strain>
    </source>
</reference>
<dbReference type="PANTHER" id="PTHR34580">
    <property type="match status" value="1"/>
</dbReference>
<feature type="domain" description="Helix-turn-helix type 11" evidence="1">
    <location>
        <begin position="13"/>
        <end position="65"/>
    </location>
</feature>
<dbReference type="PANTHER" id="PTHR34580:SF3">
    <property type="entry name" value="PROTEIN PAFB"/>
    <property type="match status" value="1"/>
</dbReference>
<dbReference type="Gene3D" id="1.10.10.10">
    <property type="entry name" value="Winged helix-like DNA-binding domain superfamily/Winged helix DNA-binding domain"/>
    <property type="match status" value="1"/>
</dbReference>
<name>A0A1H1RK21_9ACTN</name>
<evidence type="ECO:0000313" key="4">
    <source>
        <dbReference type="EMBL" id="SDS36091.1"/>
    </source>
</evidence>
<dbReference type="InterPro" id="IPR036390">
    <property type="entry name" value="WH_DNA-bd_sf"/>
</dbReference>
<dbReference type="Pfam" id="PF08279">
    <property type="entry name" value="HTH_11"/>
    <property type="match status" value="1"/>
</dbReference>
<feature type="domain" description="WYL" evidence="2">
    <location>
        <begin position="144"/>
        <end position="209"/>
    </location>
</feature>
<feature type="domain" description="WCX" evidence="3">
    <location>
        <begin position="235"/>
        <end position="311"/>
    </location>
</feature>
<evidence type="ECO:0000259" key="1">
    <source>
        <dbReference type="Pfam" id="PF08279"/>
    </source>
</evidence>
<dbReference type="AlphaFoldDB" id="A0A1H1RK21"/>
<dbReference type="Proteomes" id="UP000198983">
    <property type="component" value="Chromosome I"/>
</dbReference>
<dbReference type="GO" id="GO:0003677">
    <property type="term" value="F:DNA binding"/>
    <property type="evidence" value="ECO:0007669"/>
    <property type="project" value="UniProtKB-KW"/>
</dbReference>
<proteinExistence type="predicted"/>
<protein>
    <submittedName>
        <fullName evidence="4">Predicted DNA-binding transcriptional regulator YafY, contains an HTH and WYL domains</fullName>
    </submittedName>
</protein>
<dbReference type="SUPFAM" id="SSF46785">
    <property type="entry name" value="Winged helix' DNA-binding domain"/>
    <property type="match status" value="1"/>
</dbReference>
<dbReference type="OrthoDB" id="9807255at2"/>
<dbReference type="InterPro" id="IPR051534">
    <property type="entry name" value="CBASS_pafABC_assoc_protein"/>
</dbReference>
<dbReference type="InterPro" id="IPR057727">
    <property type="entry name" value="WCX_dom"/>
</dbReference>
<evidence type="ECO:0000313" key="5">
    <source>
        <dbReference type="Proteomes" id="UP000198983"/>
    </source>
</evidence>
<dbReference type="InterPro" id="IPR026881">
    <property type="entry name" value="WYL_dom"/>
</dbReference>
<evidence type="ECO:0000259" key="3">
    <source>
        <dbReference type="Pfam" id="PF25583"/>
    </source>
</evidence>
<organism evidence="4 5">
    <name type="scientific">Actinopolymorpha singaporensis</name>
    <dbReference type="NCBI Taxonomy" id="117157"/>
    <lineage>
        <taxon>Bacteria</taxon>
        <taxon>Bacillati</taxon>
        <taxon>Actinomycetota</taxon>
        <taxon>Actinomycetes</taxon>
        <taxon>Propionibacteriales</taxon>
        <taxon>Actinopolymorphaceae</taxon>
        <taxon>Actinopolymorpha</taxon>
    </lineage>
</organism>
<dbReference type="InterPro" id="IPR036388">
    <property type="entry name" value="WH-like_DNA-bd_sf"/>
</dbReference>
<evidence type="ECO:0000259" key="2">
    <source>
        <dbReference type="Pfam" id="PF13280"/>
    </source>
</evidence>
<dbReference type="RefSeq" id="WP_092653327.1">
    <property type="nucleotide sequence ID" value="NZ_LT629732.1"/>
</dbReference>
<dbReference type="Pfam" id="PF25583">
    <property type="entry name" value="WCX"/>
    <property type="match status" value="1"/>
</dbReference>
<dbReference type="Pfam" id="PF13280">
    <property type="entry name" value="WYL"/>
    <property type="match status" value="1"/>
</dbReference>
<accession>A0A1H1RK21</accession>
<gene>
    <name evidence="4" type="ORF">SAMN04489717_2448</name>
</gene>
<dbReference type="PROSITE" id="PS52050">
    <property type="entry name" value="WYL"/>
    <property type="match status" value="1"/>
</dbReference>
<dbReference type="InterPro" id="IPR013196">
    <property type="entry name" value="HTH_11"/>
</dbReference>
<sequence>MTDYLSPTARALLALELIQNSPGITAQRLGERLGVTERAARRYVAILREADLPIESVSGPYGGYRVGRGLRLPPLMFSAAEAVGLVMAVLEGHRGAADPADLVGSALAKIVRALPERVAEPVRSVRDVPAPRPTDEPSASPELTTRLVEACVAARRLRLTYRLGRAGDREMDVDPWAVVLRHSRWYLLAWSHTRQARRVLRVDRIVSVESLAESFTPLPDLDALRTLEEHLSQGWTYEVDVVVDATVEETSRWVRRSLGRIEADAEGRTRLRATTDEPQWYARQLATIPAPFRVLASPELQRAVTALGRRLMQSGS</sequence>
<dbReference type="EMBL" id="LT629732">
    <property type="protein sequence ID" value="SDS36091.1"/>
    <property type="molecule type" value="Genomic_DNA"/>
</dbReference>
<keyword evidence="5" id="KW-1185">Reference proteome</keyword>
<keyword evidence="4" id="KW-0238">DNA-binding</keyword>
<dbReference type="STRING" id="117157.SAMN04489717_2448"/>